<evidence type="ECO:0000313" key="4">
    <source>
        <dbReference type="Proteomes" id="UP001432027"/>
    </source>
</evidence>
<feature type="domain" description="CCDC22 N-terminal" evidence="2">
    <location>
        <begin position="5"/>
        <end position="117"/>
    </location>
</feature>
<dbReference type="AlphaFoldDB" id="A0AAV5UN57"/>
<dbReference type="PANTHER" id="PTHR15668">
    <property type="entry name" value="JM1 PROTEIN"/>
    <property type="match status" value="1"/>
</dbReference>
<dbReference type="Pfam" id="PF21674">
    <property type="entry name" value="CCDC22_N"/>
    <property type="match status" value="1"/>
</dbReference>
<dbReference type="InterPro" id="IPR008530">
    <property type="entry name" value="CCDC22"/>
</dbReference>
<keyword evidence="4" id="KW-1185">Reference proteome</keyword>
<dbReference type="GO" id="GO:0097602">
    <property type="term" value="F:cullin family protein binding"/>
    <property type="evidence" value="ECO:0007669"/>
    <property type="project" value="TreeGrafter"/>
</dbReference>
<reference evidence="3" key="1">
    <citation type="submission" date="2023-10" db="EMBL/GenBank/DDBJ databases">
        <title>Genome assembly of Pristionchus species.</title>
        <authorList>
            <person name="Yoshida K."/>
            <person name="Sommer R.J."/>
        </authorList>
    </citation>
    <scope>NUCLEOTIDE SEQUENCE</scope>
    <source>
        <strain evidence="3">RS0144</strain>
    </source>
</reference>
<feature type="non-terminal residue" evidence="3">
    <location>
        <position position="341"/>
    </location>
</feature>
<gene>
    <name evidence="3" type="ORF">PENTCL1PPCAC_29943</name>
</gene>
<protein>
    <recommendedName>
        <fullName evidence="2">CCDC22 N-terminal domain-containing protein</fullName>
    </recommendedName>
</protein>
<evidence type="ECO:0000313" key="3">
    <source>
        <dbReference type="EMBL" id="GMT07769.1"/>
    </source>
</evidence>
<accession>A0AAV5UN57</accession>
<comment type="caution">
    <text evidence="3">The sequence shown here is derived from an EMBL/GenBank/DDBJ whole genome shotgun (WGS) entry which is preliminary data.</text>
</comment>
<dbReference type="InterPro" id="IPR048349">
    <property type="entry name" value="CCDC22_N"/>
</dbReference>
<feature type="region of interest" description="Disordered" evidence="1">
    <location>
        <begin position="205"/>
        <end position="249"/>
    </location>
</feature>
<organism evidence="3 4">
    <name type="scientific">Pristionchus entomophagus</name>
    <dbReference type="NCBI Taxonomy" id="358040"/>
    <lineage>
        <taxon>Eukaryota</taxon>
        <taxon>Metazoa</taxon>
        <taxon>Ecdysozoa</taxon>
        <taxon>Nematoda</taxon>
        <taxon>Chromadorea</taxon>
        <taxon>Rhabditida</taxon>
        <taxon>Rhabditina</taxon>
        <taxon>Diplogasteromorpha</taxon>
        <taxon>Diplogasteroidea</taxon>
        <taxon>Neodiplogasteridae</taxon>
        <taxon>Pristionchus</taxon>
    </lineage>
</organism>
<dbReference type="Proteomes" id="UP001432027">
    <property type="component" value="Unassembled WGS sequence"/>
</dbReference>
<dbReference type="PANTHER" id="PTHR15668:SF4">
    <property type="entry name" value="COILED-COIL DOMAIN-CONTAINING PROTEIN 22"/>
    <property type="match status" value="1"/>
</dbReference>
<evidence type="ECO:0000256" key="1">
    <source>
        <dbReference type="SAM" id="MobiDB-lite"/>
    </source>
</evidence>
<name>A0AAV5UN57_9BILA</name>
<dbReference type="EMBL" id="BTSX01000006">
    <property type="protein sequence ID" value="GMT07769.1"/>
    <property type="molecule type" value="Genomic_DNA"/>
</dbReference>
<proteinExistence type="predicted"/>
<evidence type="ECO:0000259" key="2">
    <source>
        <dbReference type="Pfam" id="PF21674"/>
    </source>
</evidence>
<dbReference type="GO" id="GO:2000060">
    <property type="term" value="P:positive regulation of ubiquitin-dependent protein catabolic process"/>
    <property type="evidence" value="ECO:0007669"/>
    <property type="project" value="TreeGrafter"/>
</dbReference>
<sequence>MSSSEELERHLRVHFDKLECSFMDEWSGAGGDLSSLTAAQSFEAIVRLLWRIRPSLRSRLPSFLLPPSATARFRIATLVAEATKEVGVREKIGFQHLLYGTGKDLSSLFIELLQLMPSEGVEDEPDEEITFLSALLRRARLHTADDVLWVPEFCRALKLKHDGRFWCPSESESELFPLSLGRSLQSALESMGDRRELAAALYKEECEEREPRQPAVSSSAPRVKPALPPKPSLKSEATTPSVEVESARLEREEAERELRLAENALAECREVEEKIRSKRARMAQERVAIEAELEAFNEKLMTILEDPTAARAKIEKFIDDREERAAKLEAKWEGVREEKME</sequence>